<evidence type="ECO:0000313" key="13">
    <source>
        <dbReference type="EMBL" id="KAK8737681.1"/>
    </source>
</evidence>
<evidence type="ECO:0000313" key="14">
    <source>
        <dbReference type="Proteomes" id="UP001445076"/>
    </source>
</evidence>
<keyword evidence="11" id="KW-0679">Respiratory chain</keyword>
<evidence type="ECO:0000256" key="4">
    <source>
        <dbReference type="ARBA" id="ARBA00022448"/>
    </source>
</evidence>
<evidence type="ECO:0000259" key="12">
    <source>
        <dbReference type="PROSITE" id="PS51007"/>
    </source>
</evidence>
<feature type="non-terminal residue" evidence="13">
    <location>
        <position position="1"/>
    </location>
</feature>
<evidence type="ECO:0000256" key="6">
    <source>
        <dbReference type="ARBA" id="ARBA00022723"/>
    </source>
</evidence>
<comment type="subcellular location">
    <subcellularLocation>
        <location evidence="2">Mitochondrion intermembrane space</location>
    </subcellularLocation>
</comment>
<dbReference type="GO" id="GO:0046872">
    <property type="term" value="F:metal ion binding"/>
    <property type="evidence" value="ECO:0007669"/>
    <property type="project" value="UniProtKB-KW"/>
</dbReference>
<comment type="similarity">
    <text evidence="3 10">Belongs to the cytochrome c family.</text>
</comment>
<evidence type="ECO:0000256" key="3">
    <source>
        <dbReference type="ARBA" id="ARBA00006488"/>
    </source>
</evidence>
<proteinExistence type="inferred from homology"/>
<dbReference type="GO" id="GO:0020037">
    <property type="term" value="F:heme binding"/>
    <property type="evidence" value="ECO:0007669"/>
    <property type="project" value="InterPro"/>
</dbReference>
<dbReference type="InterPro" id="IPR009056">
    <property type="entry name" value="Cyt_c-like_dom"/>
</dbReference>
<evidence type="ECO:0000256" key="7">
    <source>
        <dbReference type="ARBA" id="ARBA00022982"/>
    </source>
</evidence>
<keyword evidence="5 9" id="KW-0349">Heme</keyword>
<evidence type="ECO:0000256" key="5">
    <source>
        <dbReference type="ARBA" id="ARBA00022617"/>
    </source>
</evidence>
<dbReference type="Pfam" id="PF00034">
    <property type="entry name" value="Cytochrom_C"/>
    <property type="match status" value="1"/>
</dbReference>
<evidence type="ECO:0000256" key="11">
    <source>
        <dbReference type="RuleBase" id="RU004427"/>
    </source>
</evidence>
<organism evidence="13 14">
    <name type="scientific">Cherax quadricarinatus</name>
    <name type="common">Australian red claw crayfish</name>
    <dbReference type="NCBI Taxonomy" id="27406"/>
    <lineage>
        <taxon>Eukaryota</taxon>
        <taxon>Metazoa</taxon>
        <taxon>Ecdysozoa</taxon>
        <taxon>Arthropoda</taxon>
        <taxon>Crustacea</taxon>
        <taxon>Multicrustacea</taxon>
        <taxon>Malacostraca</taxon>
        <taxon>Eumalacostraca</taxon>
        <taxon>Eucarida</taxon>
        <taxon>Decapoda</taxon>
        <taxon>Pleocyemata</taxon>
        <taxon>Astacidea</taxon>
        <taxon>Parastacoidea</taxon>
        <taxon>Parastacidae</taxon>
        <taxon>Cherax</taxon>
    </lineage>
</organism>
<evidence type="ECO:0000256" key="10">
    <source>
        <dbReference type="RuleBase" id="RU004426"/>
    </source>
</evidence>
<accession>A0AAW0WZZ6</accession>
<comment type="caution">
    <text evidence="13">The sequence shown here is derived from an EMBL/GenBank/DDBJ whole genome shotgun (WGS) entry which is preliminary data.</text>
</comment>
<dbReference type="SUPFAM" id="SSF46626">
    <property type="entry name" value="Cytochrome c"/>
    <property type="match status" value="1"/>
</dbReference>
<keyword evidence="6 9" id="KW-0479">Metal-binding</keyword>
<name>A0AAW0WZZ6_CHEQU</name>
<dbReference type="InterPro" id="IPR002327">
    <property type="entry name" value="Cyt_c_1A/1B"/>
</dbReference>
<dbReference type="GO" id="GO:0005758">
    <property type="term" value="C:mitochondrial intermembrane space"/>
    <property type="evidence" value="ECO:0007669"/>
    <property type="project" value="UniProtKB-SubCell"/>
</dbReference>
<evidence type="ECO:0000256" key="8">
    <source>
        <dbReference type="ARBA" id="ARBA00023004"/>
    </source>
</evidence>
<dbReference type="GO" id="GO:0009055">
    <property type="term" value="F:electron transfer activity"/>
    <property type="evidence" value="ECO:0007669"/>
    <property type="project" value="InterPro"/>
</dbReference>
<dbReference type="AlphaFoldDB" id="A0AAW0WZZ6"/>
<comment type="function">
    <text evidence="1 11">Electron carrier protein. The oxidized form of the cytochrome c heme group can accept an electron from the heme group of the cytochrome c1 subunit of cytochrome reductase. Cytochrome c then transfers this electron to the cytochrome oxidase complex, the final protein carrier in the mitochondrial electron-transport chain.</text>
</comment>
<feature type="domain" description="Cytochrome c" evidence="12">
    <location>
        <begin position="37"/>
        <end position="138"/>
    </location>
</feature>
<evidence type="ECO:0000256" key="2">
    <source>
        <dbReference type="ARBA" id="ARBA00004569"/>
    </source>
</evidence>
<dbReference type="Proteomes" id="UP001445076">
    <property type="component" value="Unassembled WGS sequence"/>
</dbReference>
<dbReference type="EMBL" id="JARKIK010000041">
    <property type="protein sequence ID" value="KAK8737681.1"/>
    <property type="molecule type" value="Genomic_DNA"/>
</dbReference>
<dbReference type="PANTHER" id="PTHR11961">
    <property type="entry name" value="CYTOCHROME C"/>
    <property type="match status" value="1"/>
</dbReference>
<keyword evidence="14" id="KW-1185">Reference proteome</keyword>
<dbReference type="PROSITE" id="PS51007">
    <property type="entry name" value="CYTC"/>
    <property type="match status" value="1"/>
</dbReference>
<comment type="PTM">
    <text evidence="11">Binds 1 heme group per subunit.</text>
</comment>
<keyword evidence="4 11" id="KW-0813">Transport</keyword>
<dbReference type="Gene3D" id="1.10.760.10">
    <property type="entry name" value="Cytochrome c-like domain"/>
    <property type="match status" value="1"/>
</dbReference>
<reference evidence="13 14" key="1">
    <citation type="journal article" date="2024" name="BMC Genomics">
        <title>Genome assembly of redclaw crayfish (Cherax quadricarinatus) provides insights into its immune adaptation and hypoxia tolerance.</title>
        <authorList>
            <person name="Liu Z."/>
            <person name="Zheng J."/>
            <person name="Li H."/>
            <person name="Fang K."/>
            <person name="Wang S."/>
            <person name="He J."/>
            <person name="Zhou D."/>
            <person name="Weng S."/>
            <person name="Chi M."/>
            <person name="Gu Z."/>
            <person name="He J."/>
            <person name="Li F."/>
            <person name="Wang M."/>
        </authorList>
    </citation>
    <scope>NUCLEOTIDE SEQUENCE [LARGE SCALE GENOMIC DNA]</scope>
    <source>
        <strain evidence="13">ZL_2023a</strain>
    </source>
</reference>
<evidence type="ECO:0000256" key="9">
    <source>
        <dbReference type="PROSITE-ProRule" id="PRU00433"/>
    </source>
</evidence>
<sequence length="139" mass="15397">GRWLVCVYIHFGCDARLADSSHSRLYSRLTNTTCNMGDVEKGKKVFVQRCAQCHTVEAGGKHKTGPNLNGLIGRQTGQAPGYVYTDANKAKGITWDQENLDVYLTNPKKFIPGTKMVFAGLKKKNERADLIAYLEASTK</sequence>
<dbReference type="PRINTS" id="PR00604">
    <property type="entry name" value="CYTCHRMECIAB"/>
</dbReference>
<dbReference type="FunFam" id="1.10.760.10:FF:000001">
    <property type="entry name" value="Cytochrome c iso-1"/>
    <property type="match status" value="1"/>
</dbReference>
<keyword evidence="7 11" id="KW-0249">Electron transport</keyword>
<evidence type="ECO:0000256" key="1">
    <source>
        <dbReference type="ARBA" id="ARBA00002555"/>
    </source>
</evidence>
<protein>
    <recommendedName>
        <fullName evidence="12">Cytochrome c domain-containing protein</fullName>
    </recommendedName>
</protein>
<keyword evidence="11" id="KW-0496">Mitochondrion</keyword>
<gene>
    <name evidence="13" type="ORF">OTU49_004186</name>
</gene>
<keyword evidence="8 9" id="KW-0408">Iron</keyword>
<dbReference type="InterPro" id="IPR036909">
    <property type="entry name" value="Cyt_c-like_dom_sf"/>
</dbReference>